<evidence type="ECO:0000313" key="6">
    <source>
        <dbReference type="Proteomes" id="UP000000263"/>
    </source>
</evidence>
<dbReference type="KEGG" id="rca:Rcas_0936"/>
<dbReference type="Gene3D" id="3.30.70.890">
    <property type="entry name" value="GHMP kinase, C-terminal domain"/>
    <property type="match status" value="1"/>
</dbReference>
<dbReference type="SUPFAM" id="SSF54211">
    <property type="entry name" value="Ribosomal protein S5 domain 2-like"/>
    <property type="match status" value="1"/>
</dbReference>
<organism evidence="5 6">
    <name type="scientific">Roseiflexus castenholzii (strain DSM 13941 / HLO8)</name>
    <dbReference type="NCBI Taxonomy" id="383372"/>
    <lineage>
        <taxon>Bacteria</taxon>
        <taxon>Bacillati</taxon>
        <taxon>Chloroflexota</taxon>
        <taxon>Chloroflexia</taxon>
        <taxon>Chloroflexales</taxon>
        <taxon>Roseiflexineae</taxon>
        <taxon>Roseiflexaceae</taxon>
        <taxon>Roseiflexus</taxon>
    </lineage>
</organism>
<dbReference type="HOGENOM" id="CLU_040369_0_0_0"/>
<dbReference type="PANTHER" id="PTHR10977:SF3">
    <property type="entry name" value="DIPHOSPHOMEVALONATE DECARBOXYLASE"/>
    <property type="match status" value="1"/>
</dbReference>
<dbReference type="SMR" id="A7NHV3"/>
<dbReference type="InterPro" id="IPR020568">
    <property type="entry name" value="Ribosomal_Su5_D2-typ_SF"/>
</dbReference>
<dbReference type="InterPro" id="IPR036554">
    <property type="entry name" value="GHMP_kinase_C_sf"/>
</dbReference>
<name>A7NHV3_ROSCS</name>
<keyword evidence="6" id="KW-1185">Reference proteome</keyword>
<dbReference type="Proteomes" id="UP000000263">
    <property type="component" value="Chromosome"/>
</dbReference>
<dbReference type="GO" id="GO:0016301">
    <property type="term" value="F:kinase activity"/>
    <property type="evidence" value="ECO:0007669"/>
    <property type="project" value="UniProtKB-KW"/>
</dbReference>
<evidence type="ECO:0000256" key="1">
    <source>
        <dbReference type="ARBA" id="ARBA00022516"/>
    </source>
</evidence>
<gene>
    <name evidence="5" type="ordered locus">Rcas_0936</name>
</gene>
<dbReference type="GO" id="GO:0016831">
    <property type="term" value="F:carboxy-lyase activity"/>
    <property type="evidence" value="ECO:0007669"/>
    <property type="project" value="InterPro"/>
</dbReference>
<dbReference type="InterPro" id="IPR053859">
    <property type="entry name" value="MVD-like_N"/>
</dbReference>
<keyword evidence="5" id="KW-0418">Kinase</keyword>
<dbReference type="GO" id="GO:0008299">
    <property type="term" value="P:isoprenoid biosynthetic process"/>
    <property type="evidence" value="ECO:0007669"/>
    <property type="project" value="InterPro"/>
</dbReference>
<dbReference type="Pfam" id="PF22700">
    <property type="entry name" value="MVD-like_N"/>
    <property type="match status" value="1"/>
</dbReference>
<sequence length="402" mass="42950">MYHRPLERMPGLATAIPAPYADLVERMATADADLRAALRAHGLTWEEYPDLTGAARERGAAAALAYPMQGVLKYHGLSDWDYRIAFLPSVSLCNDAGHTLTLVEFDPDLATDCATINGHVARGRELERVRQSLDAIRAASGATVRARVMSRNVTRGTRMGKGLGSSAAASAALALAAIAALYGDEAAANRRLVSCMARLLAGSGCRSAAGGCSIWFSSPGMPHEDSFAVRLDDAGQLDDVRLITVPLDSRIGLKTEQAHLDAPGSALFRCWMLSRRDEALACIAAARTGDWRTLGQWAELDSMRLHGITMSGSLENKLIGWEPENIVLFRMCNDLRSSGVPVYCSTDTGPTAVFITHRDYEDAVVSAIEGLGLSLEAIRGRVAGPARLVDIAWAGGELGVAD</sequence>
<protein>
    <submittedName>
        <fullName evidence="5">GHMP kinase domain protein</fullName>
    </submittedName>
</protein>
<dbReference type="Gene3D" id="3.30.230.10">
    <property type="match status" value="1"/>
</dbReference>
<evidence type="ECO:0000259" key="4">
    <source>
        <dbReference type="Pfam" id="PF22700"/>
    </source>
</evidence>
<dbReference type="PANTHER" id="PTHR10977">
    <property type="entry name" value="DIPHOSPHOMEVALONATE DECARBOXYLASE"/>
    <property type="match status" value="1"/>
</dbReference>
<dbReference type="eggNOG" id="COG3407">
    <property type="taxonomic scope" value="Bacteria"/>
</dbReference>
<evidence type="ECO:0000313" key="5">
    <source>
        <dbReference type="EMBL" id="ABU57050.1"/>
    </source>
</evidence>
<dbReference type="STRING" id="383372.Rcas_0936"/>
<dbReference type="EMBL" id="CP000804">
    <property type="protein sequence ID" value="ABU57050.1"/>
    <property type="molecule type" value="Genomic_DNA"/>
</dbReference>
<proteinExistence type="predicted"/>
<accession>A7NHV3</accession>
<dbReference type="InterPro" id="IPR014721">
    <property type="entry name" value="Ribsml_uS5_D2-typ_fold_subgr"/>
</dbReference>
<keyword evidence="5" id="KW-0808">Transferase</keyword>
<dbReference type="InterPro" id="IPR005935">
    <property type="entry name" value="Mev_decarb"/>
</dbReference>
<dbReference type="SUPFAM" id="SSF55060">
    <property type="entry name" value="GHMP Kinase, C-terminal domain"/>
    <property type="match status" value="1"/>
</dbReference>
<feature type="domain" description="Diphosphomevalonate decarboxylase-like N-terminal" evidence="4">
    <location>
        <begin position="65"/>
        <end position="228"/>
    </location>
</feature>
<dbReference type="PIRSF" id="PIRSF015950">
    <property type="entry name" value="Mev_P_decrbx"/>
    <property type="match status" value="1"/>
</dbReference>
<evidence type="ECO:0000256" key="3">
    <source>
        <dbReference type="ARBA" id="ARBA00023239"/>
    </source>
</evidence>
<dbReference type="AlphaFoldDB" id="A7NHV3"/>
<reference evidence="5 6" key="1">
    <citation type="submission" date="2007-08" db="EMBL/GenBank/DDBJ databases">
        <title>Complete sequence of Roseiflexus castenholzii DSM 13941.</title>
        <authorList>
            <consortium name="US DOE Joint Genome Institute"/>
            <person name="Copeland A."/>
            <person name="Lucas S."/>
            <person name="Lapidus A."/>
            <person name="Barry K."/>
            <person name="Glavina del Rio T."/>
            <person name="Dalin E."/>
            <person name="Tice H."/>
            <person name="Pitluck S."/>
            <person name="Thompson L.S."/>
            <person name="Brettin T."/>
            <person name="Bruce D."/>
            <person name="Detter J.C."/>
            <person name="Han C."/>
            <person name="Tapia R."/>
            <person name="Schmutz J."/>
            <person name="Larimer F."/>
            <person name="Land M."/>
            <person name="Hauser L."/>
            <person name="Kyrpides N."/>
            <person name="Mikhailova N."/>
            <person name="Bryant D.A."/>
            <person name="Hanada S."/>
            <person name="Tsukatani Y."/>
            <person name="Richardson P."/>
        </authorList>
    </citation>
    <scope>NUCLEOTIDE SEQUENCE [LARGE SCALE GENOMIC DNA]</scope>
    <source>
        <strain evidence="6">DSM 13941 / HLO8</strain>
    </source>
</reference>
<evidence type="ECO:0000256" key="2">
    <source>
        <dbReference type="ARBA" id="ARBA00023098"/>
    </source>
</evidence>
<keyword evidence="2" id="KW-0443">Lipid metabolism</keyword>
<keyword evidence="1" id="KW-0444">Lipid biosynthesis</keyword>
<keyword evidence="3" id="KW-0456">Lyase</keyword>